<reference evidence="1" key="1">
    <citation type="submission" date="2019-06" db="EMBL/GenBank/DDBJ databases">
        <title>Complete genome sequence of Methanobrevibacter arboriphilus strain SA.</title>
        <authorList>
            <person name="Asakawa S."/>
        </authorList>
    </citation>
    <scope>NUCLEOTIDE SEQUENCE</scope>
    <source>
        <strain evidence="1">SA</strain>
    </source>
</reference>
<proteinExistence type="predicted"/>
<accession>A0ACA8R1N8</accession>
<sequence>MNLENLRITRKMGSVDMLFRIFILFSFIILLFLSLTSVNSADFDDIRQTIDLTDSGKTITLQNTTYNGNGSQIQISKNITIQGPSGQYATLDAKGESRIIKTGNNTVVTFRRIIFKNGFLEGTGAGSAIRAGGQVIIENCTFLNNQGESGTAVFLSPDADNSRINNCIFKGNKGIYAGEDDWVEGAAIDVHAGHVNITNSIFENNQALDTGGAINFAIQSIGSQLINCNFTNNTAPTGGAIKILNTDILIRNCKFINNKVNGSGGAVYIRNSKVKLENSIFTSNSANTNGGAIYNDLYNTSTTGYLNISSSNFKDNNAFNGGAIYSKNILNIKNSNFTNNQATNNGGVIYSSNITILINTSSLVNNSATNGGGIYSSSSNITANYNYIANNNGNKYVYITGSSTLIDLSYNWWGDNNNPLINHVTNTSNVVLSDYYTVNVKLVSLNGDLATFNYFLTLKNSEISLGSDYLPAFYGDYYNGTNHTRFQANTQKTITTNLNSDKLFKVSVDDFVGYLVVFVNDIYGDDFYSGDSWESSLKSLKKAVNLVIDGGYVYIASSVYNGVNNTNILIDKDLNIIGVNDNEGCVVFDGENKFSIFKILNADVKINNITFINGNSDNGGVIYSDNSNLTIKDSNFLNNTATNYGGVIAINGGGYFNLSNIKFSNNHATYGAGIYLKNTNNFNLYSSVFENNTGGIGQSIYLDKDNNGFNVSYSLFLDNGNNIVFSNGSNNGYFDYNWWGDNNYTNHTNLKVNSCYTAIFTNNNTFNTVVGDNCTIFYSFHLNNTINKGNINLLPDFNVSLYYNDIFLDSLNVKEDKTFKFLLKHVYNNLSIFTNNRVFFLEYLVGKGKLEIENLTILVDKINYADNITLKIDLKDNFTGKLNITLKTANKTDSDALTREISFINGIGYFNYVITLLTNVSFDIQGTNNIDYNNTNNISTWSFVKYELNISNIIIQNFNYGDDLNINIDLYLSSLNPNITQVFNVTVNGETREISFINNYGIWVHRVTQAGTVKFNVNLEEDDYYYSANKNTSKFFNCTFYIDSVNGDNSNIGTSPDKSFKDFKHALNLLISGGTIYVLKGKYTGENNTNITIKKDVNLYGLDNIIFTTKNNNIRVFTVENGLLYIANIIFSNISFNGEGGAIYTTNKGRIEIIDSKFINNNINGNGLIYLNSTENIINRTEFINNTAINGGAIFIEGDNNIIVSSSFVDNTADYNGGAISIDGDGNIVGYTRFFNNGDNTLKQVYNSGYGSNLSFNWWGDNFNPLSAHINNTGNIISFNYYKVVFKDLGNGLFSYQLATDYGNSEGVSNFLSFNGSFKDKMSPISDLFKANTDLKEILVNGSLGFVMFNVDNWNNMMIFVNGTGGSDTNNGTDWNVAVKTIKRALELVVDEGTIYIAGNITYKSLANLNQTIAKNITIIGASSYSGGAIILDGEKNPDINVFTIIDSIVTLKELVFRNINGTAINSINSKLELLKCEFTNSTGVNGLIDLNNSFIYLNDTKFSLTNGKLINSLNSNLKFNNTLFNSVKSDNNVIYALKTHLIFDNIEFTNIDGKNSIVFVDSGNIHVFNSNFINNNISAFYTNNSDLAIQNSLFENISLNNSDIGLIHVVNGNLTVNNTVFKTIRNGLVLYLNNSKLILTSSNFINNDLKDNNLIYSTTGELKFNRVNFISDTTNNNLIFTNNSYLYINSSVFENIFVDGSVIFNTHSSSNFNNVSFSNITLIDGNIVNDLNGGLYFNDIIFQDIANGTLLYTNNSSFNIENSRFKKLKGNLRVFESVNSDLNIINLIFEEINSTANLFYVIGGDLSFKNPVFEGIVFENDFFLFYTNNSNVNIDNFVFNSTIKGKLINIHGGIVNINNSVFKNFNNSNIINNNGKLNIFNSNFTNIHSNGVIYNNGVLNIVDSLFNDINSNDESVIFNNGFLVVSGSVFENISSNGDGGVIYSTNTLNIVSSNFTNNKAVNGGVIYSIGFVTIDSSLFVGNYAENEGGTVYLGQSWINISYSQFKNNSATKGGVIYSESILNILASKFENNSATNGGAIYSTNSLNIKGGGITNNNADYGSGIYNSGILNLSSIYVSGNEAEISGIEVFSDDSSYSGSSLIVEASLYSGDNLLNFVFSESPDVYIDRNKQTLSDLSINTVITLKFEDNVYSAKTGNDGVANFIISMPLVLKSTFVTISVIFLHRGIEFSDSNEIEIIGSDEEGEFDDFDDFIFDDEFLVESKSNKGSISSPNSQSSSISSSKSSTAKLTSAEIKKYTKGFTKTKSYKEGYVASGSGMKWTKVDWNKSIHNYPAGLRKVSFSVYHKKVKYSYSKYKKTTKDKKGNTVYYKSYLTGKKKKSQKYLIVKETWKKKTKKVNKYDNPYLKKSTNCEVKNKTIKDKAKEITKKYKTRYYKANAIWNWVRKNIKYNENHHYSAFKTLTKKSGSCQGHSNLIVAMCRALGIPAKYESKFRYNTKTNKHEAHVWALVYVNNKWYVADGTIKKYFEYPLGTLNTAWTDSKNPDYKYMQYYGHDFQYDYKYTSWSSICNRLTGKSHRDTNITHVK</sequence>
<keyword evidence="2" id="KW-1185">Reference proteome</keyword>
<dbReference type="EMBL" id="AP019779">
    <property type="protein sequence ID" value="BBL61186.1"/>
    <property type="molecule type" value="Genomic_DNA"/>
</dbReference>
<protein>
    <submittedName>
        <fullName evidence="1">Uncharacterized protein</fullName>
    </submittedName>
</protein>
<organism evidence="1 2">
    <name type="scientific">Methanobrevibacter arboriphilus</name>
    <dbReference type="NCBI Taxonomy" id="39441"/>
    <lineage>
        <taxon>Archaea</taxon>
        <taxon>Methanobacteriati</taxon>
        <taxon>Methanobacteriota</taxon>
        <taxon>Methanomada group</taxon>
        <taxon>Methanobacteria</taxon>
        <taxon>Methanobacteriales</taxon>
        <taxon>Methanobacteriaceae</taxon>
        <taxon>Methanobrevibacter</taxon>
    </lineage>
</organism>
<evidence type="ECO:0000313" key="2">
    <source>
        <dbReference type="Proteomes" id="UP000825015"/>
    </source>
</evidence>
<evidence type="ECO:0000313" key="1">
    <source>
        <dbReference type="EMBL" id="BBL61186.1"/>
    </source>
</evidence>
<name>A0ACA8R1N8_METAZ</name>
<dbReference type="Proteomes" id="UP000825015">
    <property type="component" value="Chromosome"/>
</dbReference>
<gene>
    <name evidence="1" type="ORF">MarbSA_02260</name>
</gene>